<dbReference type="Gene3D" id="3.30.559.30">
    <property type="entry name" value="Nonribosomal peptide synthetase, condensation domain"/>
    <property type="match status" value="1"/>
</dbReference>
<name>A0A1B2HRY5_9PSEU</name>
<accession>A0A1B2HRY5</accession>
<dbReference type="GO" id="GO:0005737">
    <property type="term" value="C:cytoplasm"/>
    <property type="evidence" value="ECO:0007669"/>
    <property type="project" value="TreeGrafter"/>
</dbReference>
<dbReference type="GO" id="GO:0008610">
    <property type="term" value="P:lipid biosynthetic process"/>
    <property type="evidence" value="ECO:0007669"/>
    <property type="project" value="UniProtKB-ARBA"/>
</dbReference>
<dbReference type="SUPFAM" id="SSF52777">
    <property type="entry name" value="CoA-dependent acyltransferases"/>
    <property type="match status" value="2"/>
</dbReference>
<reference evidence="2 3" key="1">
    <citation type="submission" date="2016-07" db="EMBL/GenBank/DDBJ databases">
        <title>Complete genome sequence of the Lentzea guizhouensis DHS C013.</title>
        <authorList>
            <person name="Cao C."/>
        </authorList>
    </citation>
    <scope>NUCLEOTIDE SEQUENCE [LARGE SCALE GENOMIC DNA]</scope>
    <source>
        <strain evidence="2 3">DHS C013</strain>
    </source>
</reference>
<dbReference type="Pfam" id="PF00668">
    <property type="entry name" value="Condensation"/>
    <property type="match status" value="1"/>
</dbReference>
<dbReference type="Gene3D" id="3.30.559.10">
    <property type="entry name" value="Chloramphenicol acetyltransferase-like domain"/>
    <property type="match status" value="1"/>
</dbReference>
<dbReference type="KEGG" id="led:BBK82_35050"/>
<evidence type="ECO:0000313" key="3">
    <source>
        <dbReference type="Proteomes" id="UP000093053"/>
    </source>
</evidence>
<dbReference type="PANTHER" id="PTHR45527">
    <property type="entry name" value="NONRIBOSOMAL PEPTIDE SYNTHETASE"/>
    <property type="match status" value="1"/>
</dbReference>
<dbReference type="EMBL" id="CP016793">
    <property type="protein sequence ID" value="ANZ40461.1"/>
    <property type="molecule type" value="Genomic_DNA"/>
</dbReference>
<feature type="domain" description="Condensation" evidence="1">
    <location>
        <begin position="53"/>
        <end position="333"/>
    </location>
</feature>
<gene>
    <name evidence="2" type="ORF">BBK82_35050</name>
</gene>
<evidence type="ECO:0000259" key="1">
    <source>
        <dbReference type="Pfam" id="PF00668"/>
    </source>
</evidence>
<dbReference type="GO" id="GO:0043041">
    <property type="term" value="P:amino acid activation for nonribosomal peptide biosynthetic process"/>
    <property type="evidence" value="ECO:0007669"/>
    <property type="project" value="TreeGrafter"/>
</dbReference>
<organism evidence="2 3">
    <name type="scientific">Lentzea guizhouensis</name>
    <dbReference type="NCBI Taxonomy" id="1586287"/>
    <lineage>
        <taxon>Bacteria</taxon>
        <taxon>Bacillati</taxon>
        <taxon>Actinomycetota</taxon>
        <taxon>Actinomycetes</taxon>
        <taxon>Pseudonocardiales</taxon>
        <taxon>Pseudonocardiaceae</taxon>
        <taxon>Lentzea</taxon>
    </lineage>
</organism>
<dbReference type="GO" id="GO:0003824">
    <property type="term" value="F:catalytic activity"/>
    <property type="evidence" value="ECO:0007669"/>
    <property type="project" value="InterPro"/>
</dbReference>
<dbReference type="InterPro" id="IPR023213">
    <property type="entry name" value="CAT-like_dom_sf"/>
</dbReference>
<dbReference type="PANTHER" id="PTHR45527:SF1">
    <property type="entry name" value="FATTY ACID SYNTHASE"/>
    <property type="match status" value="1"/>
</dbReference>
<dbReference type="InterPro" id="IPR001242">
    <property type="entry name" value="Condensation_dom"/>
</dbReference>
<proteinExistence type="predicted"/>
<dbReference type="GO" id="GO:0031177">
    <property type="term" value="F:phosphopantetheine binding"/>
    <property type="evidence" value="ECO:0007669"/>
    <property type="project" value="TreeGrafter"/>
</dbReference>
<sequence length="555" mass="59671">MGQLEVEFAGAREGSGPVTLGQANVLEWIGEQEQERSDILCRFVPVPAGRGLEDVRESLAVLLARHESLRTTVQPGPQAVQTVARSGTLVAEIHEGDTEPVLRERIAGTRFDFGRDLPLRVAISTRDGEPHVVALALSHLAADFASMELLAAQFARMLADPAERVAGPLALQPLDQAEHESQPPARRRAGSALRFWETQLRRMPQAMFSHPPLGPAGCREGYLKSRAAGLVLPSLVARTGVSHSTVLLAMAATLLAVRTGNPRGALVSICGNRFRPGTASYVGTIAQDALVPFELGSSTVDDAVRGVRLATMNAYRYSQFDARKLWPVMDAVADERGTRFQRDCVFNDVGAHQEDRVTDPAPVDLEEVAGALPDTAFQWLPASSYPVACYFTVIRAGREVELALYGDTRYLPEPDIEAFLRGVEALVVASATRPVPVAEVASLTGITPVERGAGWVCRDSCWVEVAAVQRLLDDVLDGPARVFDHGGELVAYVTGSVTPREAHVRCLAALPGRYTTVAPNRYVVVARAPGDLTDRAAWSAQPVLAEGTGRSGETA</sequence>
<protein>
    <recommendedName>
        <fullName evidence="1">Condensation domain-containing protein</fullName>
    </recommendedName>
</protein>
<dbReference type="RefSeq" id="WP_065918800.1">
    <property type="nucleotide sequence ID" value="NZ_CP016793.1"/>
</dbReference>
<dbReference type="GO" id="GO:0044550">
    <property type="term" value="P:secondary metabolite biosynthetic process"/>
    <property type="evidence" value="ECO:0007669"/>
    <property type="project" value="TreeGrafter"/>
</dbReference>
<dbReference type="STRING" id="1586287.BBK82_35050"/>
<dbReference type="Proteomes" id="UP000093053">
    <property type="component" value="Chromosome"/>
</dbReference>
<keyword evidence="3" id="KW-1185">Reference proteome</keyword>
<dbReference type="AlphaFoldDB" id="A0A1B2HRY5"/>
<evidence type="ECO:0000313" key="2">
    <source>
        <dbReference type="EMBL" id="ANZ40461.1"/>
    </source>
</evidence>